<feature type="region of interest" description="Disordered" evidence="1">
    <location>
        <begin position="17"/>
        <end position="36"/>
    </location>
</feature>
<comment type="caution">
    <text evidence="3">The sequence shown here is derived from an EMBL/GenBank/DDBJ whole genome shotgun (WGS) entry which is preliminary data.</text>
</comment>
<dbReference type="PANTHER" id="PTHR37024">
    <property type="entry name" value="TYPE VI SECRETION SYSTEM DUF2094 AND IMPA-RELATED DOMAIN PROTEIN"/>
    <property type="match status" value="1"/>
</dbReference>
<accession>A0ABW0IU24</accession>
<dbReference type="PANTHER" id="PTHR37024:SF5">
    <property type="entry name" value="IMPA N-TERMINAL DOMAIN-CONTAINING PROTEIN"/>
    <property type="match status" value="1"/>
</dbReference>
<dbReference type="Proteomes" id="UP001596053">
    <property type="component" value="Unassembled WGS sequence"/>
</dbReference>
<evidence type="ECO:0000313" key="3">
    <source>
        <dbReference type="EMBL" id="MFC5421577.1"/>
    </source>
</evidence>
<dbReference type="NCBIfam" id="TIGR03362">
    <property type="entry name" value="VI_chp_7"/>
    <property type="match status" value="1"/>
</dbReference>
<gene>
    <name evidence="3" type="primary">tssA</name>
    <name evidence="3" type="ORF">ACFPOB_18640</name>
</gene>
<feature type="region of interest" description="Disordered" evidence="1">
    <location>
        <begin position="189"/>
        <end position="245"/>
    </location>
</feature>
<dbReference type="EMBL" id="JBHSLW010000029">
    <property type="protein sequence ID" value="MFC5421577.1"/>
    <property type="molecule type" value="Genomic_DNA"/>
</dbReference>
<evidence type="ECO:0000313" key="4">
    <source>
        <dbReference type="Proteomes" id="UP001596053"/>
    </source>
</evidence>
<evidence type="ECO:0000259" key="2">
    <source>
        <dbReference type="Pfam" id="PF06812"/>
    </source>
</evidence>
<protein>
    <submittedName>
        <fullName evidence="3">Type VI secretion system protein TssA</fullName>
    </submittedName>
</protein>
<dbReference type="InterPro" id="IPR017739">
    <property type="entry name" value="T6SS-assoc_VCA0119"/>
</dbReference>
<name>A0ABW0IU24_9HYPH</name>
<proteinExistence type="predicted"/>
<dbReference type="InterPro" id="IPR010657">
    <property type="entry name" value="ImpA_N"/>
</dbReference>
<dbReference type="Pfam" id="PF06812">
    <property type="entry name" value="ImpA_N"/>
    <property type="match status" value="1"/>
</dbReference>
<feature type="domain" description="ImpA N-terminal" evidence="2">
    <location>
        <begin position="18"/>
        <end position="129"/>
    </location>
</feature>
<sequence>MSESSSIFFDPRIASGASPVSEAAPAGSEPRSSAEFEELESEVRKLETDGPLAVNWREVTRLSTAVLETRGKDLLVGAWLAHALCREERYHGLAVGLGILRGMIAAHWDDMQPPAARERARVGALEWLVGRTAPLCEGETGEGEWPAVLYAYDALTEIDTLAGEKLRKEQVALGDLVRALRPHRDAARRALAEAEQKRKDAEAEAAVRAEQEAQAAARAAEAPTATPAAAPASPTPTPAAAPTPAAMPALDLSTIDTLPETLRSLSAGLIGRSSADARAYLLSRVASWWRIRQVPPNEGGRTGAMPPVEEAAAAQAQRQAGQNQEALRALNELVWSAPFWFEGHRITAEILKGMGPDHADAAAAVGGAMNMLFRRFPDLMNFSFGDGKPFVDPATRDWIEESGGGGGTASGDADGLDRALGEARMLTAAGKAPEAVDLLAALTRGEIGGRNRVLRQIAQARFCLDAGLIAAALPLLDHLENLLKTHDLENWEPQLAAQVAELRFRALTHADAARLVAEDRRRIGLDETRQRLVRLDLATAARLFR</sequence>
<feature type="compositionally biased region" description="Basic and acidic residues" evidence="1">
    <location>
        <begin position="189"/>
        <end position="211"/>
    </location>
</feature>
<evidence type="ECO:0000256" key="1">
    <source>
        <dbReference type="SAM" id="MobiDB-lite"/>
    </source>
</evidence>
<keyword evidence="4" id="KW-1185">Reference proteome</keyword>
<organism evidence="3 4">
    <name type="scientific">Bosea eneae</name>
    <dbReference type="NCBI Taxonomy" id="151454"/>
    <lineage>
        <taxon>Bacteria</taxon>
        <taxon>Pseudomonadati</taxon>
        <taxon>Pseudomonadota</taxon>
        <taxon>Alphaproteobacteria</taxon>
        <taxon>Hyphomicrobiales</taxon>
        <taxon>Boseaceae</taxon>
        <taxon>Bosea</taxon>
    </lineage>
</organism>
<dbReference type="Pfam" id="PF16989">
    <property type="entry name" value="T6SS_VasJ"/>
    <property type="match status" value="1"/>
</dbReference>
<feature type="compositionally biased region" description="Low complexity" evidence="1">
    <location>
        <begin position="212"/>
        <end position="232"/>
    </location>
</feature>
<reference evidence="4" key="1">
    <citation type="journal article" date="2019" name="Int. J. Syst. Evol. Microbiol.">
        <title>The Global Catalogue of Microorganisms (GCM) 10K type strain sequencing project: providing services to taxonomists for standard genome sequencing and annotation.</title>
        <authorList>
            <consortium name="The Broad Institute Genomics Platform"/>
            <consortium name="The Broad Institute Genome Sequencing Center for Infectious Disease"/>
            <person name="Wu L."/>
            <person name="Ma J."/>
        </authorList>
    </citation>
    <scope>NUCLEOTIDE SEQUENCE [LARGE SCALE GENOMIC DNA]</scope>
    <source>
        <strain evidence="4">NCAIM B.01391</strain>
    </source>
</reference>
<dbReference type="RefSeq" id="WP_377799859.1">
    <property type="nucleotide sequence ID" value="NZ_JBHSLW010000029.1"/>
</dbReference>